<sequence>LGLMDVYVRPLLKMQSDLQPLSDLIPTEGRTGGNADTRGLKIPGKPKQQKGWDVEWEIEDDVALLRGIYRYGLGSWEAIKMDPDYGLIDKISDHRQRAISVYQRMTTIV</sequence>
<feature type="domain" description="ATP-dependent helicase CHD1-2/hrp3 HTH" evidence="3">
    <location>
        <begin position="47"/>
        <end position="93"/>
    </location>
</feature>
<dbReference type="AlphaFoldDB" id="A0A0M3JL77"/>
<evidence type="ECO:0000256" key="1">
    <source>
        <dbReference type="ARBA" id="ARBA00004123"/>
    </source>
</evidence>
<proteinExistence type="predicted"/>
<feature type="region of interest" description="Disordered" evidence="2">
    <location>
        <begin position="23"/>
        <end position="47"/>
    </location>
</feature>
<evidence type="ECO:0000313" key="4">
    <source>
        <dbReference type="WBParaSite" id="ASIM_0000840601-mRNA-1"/>
    </source>
</evidence>
<dbReference type="Pfam" id="PF23588">
    <property type="entry name" value="HTH_CHD1_Hrp3"/>
    <property type="match status" value="1"/>
</dbReference>
<comment type="subcellular location">
    <subcellularLocation>
        <location evidence="1">Nucleus</location>
    </subcellularLocation>
</comment>
<dbReference type="GO" id="GO:0005634">
    <property type="term" value="C:nucleus"/>
    <property type="evidence" value="ECO:0007669"/>
    <property type="project" value="UniProtKB-SubCell"/>
</dbReference>
<protein>
    <submittedName>
        <fullName evidence="4">Chromodomain-helicase-DNA-binding protein 1 (inferred by orthology to a D. melanogaster protein)</fullName>
    </submittedName>
</protein>
<dbReference type="InterPro" id="IPR056302">
    <property type="entry name" value="CHD1-2/Hrp3_HTH"/>
</dbReference>
<reference evidence="4" key="1">
    <citation type="submission" date="2017-02" db="UniProtKB">
        <authorList>
            <consortium name="WormBaseParasite"/>
        </authorList>
    </citation>
    <scope>IDENTIFICATION</scope>
</reference>
<accession>A0A0M3JL77</accession>
<name>A0A0M3JL77_ANISI</name>
<evidence type="ECO:0000259" key="3">
    <source>
        <dbReference type="Pfam" id="PF23588"/>
    </source>
</evidence>
<evidence type="ECO:0000256" key="2">
    <source>
        <dbReference type="SAM" id="MobiDB-lite"/>
    </source>
</evidence>
<organism evidence="4">
    <name type="scientific">Anisakis simplex</name>
    <name type="common">Herring worm</name>
    <dbReference type="NCBI Taxonomy" id="6269"/>
    <lineage>
        <taxon>Eukaryota</taxon>
        <taxon>Metazoa</taxon>
        <taxon>Ecdysozoa</taxon>
        <taxon>Nematoda</taxon>
        <taxon>Chromadorea</taxon>
        <taxon>Rhabditida</taxon>
        <taxon>Spirurina</taxon>
        <taxon>Ascaridomorpha</taxon>
        <taxon>Ascaridoidea</taxon>
        <taxon>Anisakidae</taxon>
        <taxon>Anisakis</taxon>
        <taxon>Anisakis simplex complex</taxon>
    </lineage>
</organism>
<dbReference type="SUPFAM" id="SSF46689">
    <property type="entry name" value="Homeodomain-like"/>
    <property type="match status" value="1"/>
</dbReference>
<dbReference type="InterPro" id="IPR009057">
    <property type="entry name" value="Homeodomain-like_sf"/>
</dbReference>
<dbReference type="WBParaSite" id="ASIM_0000840601-mRNA-1">
    <property type="protein sequence ID" value="ASIM_0000840601-mRNA-1"/>
    <property type="gene ID" value="ASIM_0000840601"/>
</dbReference>
<dbReference type="Gene3D" id="1.10.10.60">
    <property type="entry name" value="Homeodomain-like"/>
    <property type="match status" value="1"/>
</dbReference>